<dbReference type="SUPFAM" id="SSF51905">
    <property type="entry name" value="FAD/NAD(P)-binding domain"/>
    <property type="match status" value="1"/>
</dbReference>
<gene>
    <name evidence="7" type="ORF">EZH22_00880</name>
</gene>
<dbReference type="AlphaFoldDB" id="A0A974PPN4"/>
<dbReference type="Gene3D" id="3.30.390.30">
    <property type="match status" value="1"/>
</dbReference>
<dbReference type="Pfam" id="PF14759">
    <property type="entry name" value="Reductase_C"/>
    <property type="match status" value="1"/>
</dbReference>
<dbReference type="PANTHER" id="PTHR43557">
    <property type="entry name" value="APOPTOSIS-INDUCING FACTOR 1"/>
    <property type="match status" value="1"/>
</dbReference>
<dbReference type="InterPro" id="IPR050446">
    <property type="entry name" value="FAD-oxidoreductase/Apoptosis"/>
</dbReference>
<dbReference type="Pfam" id="PF07992">
    <property type="entry name" value="Pyr_redox_2"/>
    <property type="match status" value="1"/>
</dbReference>
<comment type="cofactor">
    <cofactor evidence="1">
        <name>FAD</name>
        <dbReference type="ChEBI" id="CHEBI:57692"/>
    </cofactor>
</comment>
<feature type="domain" description="Reductase C-terminal" evidence="6">
    <location>
        <begin position="317"/>
        <end position="400"/>
    </location>
</feature>
<evidence type="ECO:0000256" key="2">
    <source>
        <dbReference type="ARBA" id="ARBA00022630"/>
    </source>
</evidence>
<dbReference type="InterPro" id="IPR023753">
    <property type="entry name" value="FAD/NAD-binding_dom"/>
</dbReference>
<feature type="domain" description="FAD/NAD(P)-binding" evidence="5">
    <location>
        <begin position="3"/>
        <end position="298"/>
    </location>
</feature>
<reference evidence="7 8" key="1">
    <citation type="submission" date="2020-10" db="EMBL/GenBank/DDBJ databases">
        <title>Degradation of 1,4-Dioxane by Xanthobacter sp. YN2, via a Novel Group-2 Soluble Di-Iron Monooxygenase.</title>
        <authorList>
            <person name="Ma F."/>
            <person name="Wang Y."/>
            <person name="Yang J."/>
            <person name="Guo H."/>
            <person name="Su D."/>
            <person name="Yu L."/>
        </authorList>
    </citation>
    <scope>NUCLEOTIDE SEQUENCE [LARGE SCALE GENOMIC DNA]</scope>
    <source>
        <strain evidence="7 8">YN2</strain>
    </source>
</reference>
<keyword evidence="4" id="KW-0560">Oxidoreductase</keyword>
<dbReference type="PRINTS" id="PR00368">
    <property type="entry name" value="FADPNR"/>
</dbReference>
<sequence>MDRIVILGAGHAGCQLAFALRAGGHQGALTLVNGEDALPYHRPPLSKAFLTSGWAEEFLLRGESAFAESRIQLIRDTAQEIDRDRREVRMATGKPLPYDHLILATGAVNRRLQVPSGDQGVFYLKTVSDAEAIRRALPEARQVVIIGAGFIGLEFAAFAAGAGKAVDVIDLADRAMARTASHEISTYFERRHLQAGVQFRFAATISDILRKEGTVCGLRLASGEVVEADLIVAGIGVVANTELADAGGLATDDGIVVDRYLTTSDPCISAIGDCTRFPTSYASHPVRLESVQNANDQARSVARKLTGKALPYSALPWFWSDQGLDKLQIAGLTGGSDRHVVRGSPEENTFSVFSFRDDRLIAVESVNQSADHMVARRLIAAQTLLDPACAADVTFQLKTLVQ</sequence>
<dbReference type="InterPro" id="IPR028202">
    <property type="entry name" value="Reductase_C"/>
</dbReference>
<evidence type="ECO:0000313" key="7">
    <source>
        <dbReference type="EMBL" id="QRG07039.1"/>
    </source>
</evidence>
<evidence type="ECO:0000256" key="3">
    <source>
        <dbReference type="ARBA" id="ARBA00022827"/>
    </source>
</evidence>
<dbReference type="InterPro" id="IPR036188">
    <property type="entry name" value="FAD/NAD-bd_sf"/>
</dbReference>
<keyword evidence="8" id="KW-1185">Reference proteome</keyword>
<name>A0A974PPN4_9HYPH</name>
<dbReference type="PANTHER" id="PTHR43557:SF2">
    <property type="entry name" value="RIESKE DOMAIN-CONTAINING PROTEIN-RELATED"/>
    <property type="match status" value="1"/>
</dbReference>
<dbReference type="PRINTS" id="PR00411">
    <property type="entry name" value="PNDRDTASEI"/>
</dbReference>
<dbReference type="GO" id="GO:0005737">
    <property type="term" value="C:cytoplasm"/>
    <property type="evidence" value="ECO:0007669"/>
    <property type="project" value="TreeGrafter"/>
</dbReference>
<dbReference type="Proteomes" id="UP000596427">
    <property type="component" value="Chromosome"/>
</dbReference>
<evidence type="ECO:0000256" key="4">
    <source>
        <dbReference type="ARBA" id="ARBA00023002"/>
    </source>
</evidence>
<evidence type="ECO:0000259" key="5">
    <source>
        <dbReference type="Pfam" id="PF07992"/>
    </source>
</evidence>
<dbReference type="GO" id="GO:0016651">
    <property type="term" value="F:oxidoreductase activity, acting on NAD(P)H"/>
    <property type="evidence" value="ECO:0007669"/>
    <property type="project" value="TreeGrafter"/>
</dbReference>
<accession>A0A974PPN4</accession>
<evidence type="ECO:0000256" key="1">
    <source>
        <dbReference type="ARBA" id="ARBA00001974"/>
    </source>
</evidence>
<keyword evidence="3" id="KW-0274">FAD</keyword>
<protein>
    <submittedName>
        <fullName evidence="7">FAD-dependent oxidoreductase</fullName>
    </submittedName>
</protein>
<organism evidence="7 8">
    <name type="scientific">Xanthobacter dioxanivorans</name>
    <dbReference type="NCBI Taxonomy" id="2528964"/>
    <lineage>
        <taxon>Bacteria</taxon>
        <taxon>Pseudomonadati</taxon>
        <taxon>Pseudomonadota</taxon>
        <taxon>Alphaproteobacteria</taxon>
        <taxon>Hyphomicrobiales</taxon>
        <taxon>Xanthobacteraceae</taxon>
        <taxon>Xanthobacter</taxon>
    </lineage>
</organism>
<dbReference type="KEGG" id="xdi:EZH22_00880"/>
<dbReference type="Gene3D" id="3.50.50.60">
    <property type="entry name" value="FAD/NAD(P)-binding domain"/>
    <property type="match status" value="2"/>
</dbReference>
<proteinExistence type="predicted"/>
<dbReference type="EMBL" id="CP063362">
    <property type="protein sequence ID" value="QRG07039.1"/>
    <property type="molecule type" value="Genomic_DNA"/>
</dbReference>
<dbReference type="RefSeq" id="WP_203193951.1">
    <property type="nucleotide sequence ID" value="NZ_CP063362.1"/>
</dbReference>
<keyword evidence="2" id="KW-0285">Flavoprotein</keyword>
<evidence type="ECO:0000259" key="6">
    <source>
        <dbReference type="Pfam" id="PF14759"/>
    </source>
</evidence>
<evidence type="ECO:0000313" key="8">
    <source>
        <dbReference type="Proteomes" id="UP000596427"/>
    </source>
</evidence>
<dbReference type="SUPFAM" id="SSF55424">
    <property type="entry name" value="FAD/NAD-linked reductases, dimerisation (C-terminal) domain"/>
    <property type="match status" value="1"/>
</dbReference>
<dbReference type="InterPro" id="IPR016156">
    <property type="entry name" value="FAD/NAD-linked_Rdtase_dimer_sf"/>
</dbReference>